<dbReference type="AlphaFoldDB" id="A0AAD4X8X7"/>
<protein>
    <recommendedName>
        <fullName evidence="9 10">Tyrosinase copper-binding domain-containing protein</fullName>
    </recommendedName>
</protein>
<evidence type="ECO:0000256" key="6">
    <source>
        <dbReference type="ARBA" id="ARBA00023008"/>
    </source>
</evidence>
<keyword evidence="7" id="KW-1015">Disulfide bond</keyword>
<dbReference type="InterPro" id="IPR022739">
    <property type="entry name" value="Polyphenol_oxidase_cen"/>
</dbReference>
<evidence type="ECO:0000256" key="4">
    <source>
        <dbReference type="ARBA" id="ARBA00022784"/>
    </source>
</evidence>
<feature type="domain" description="Tyrosinase copper-binding" evidence="9">
    <location>
        <begin position="191"/>
        <end position="208"/>
    </location>
</feature>
<keyword evidence="3" id="KW-0479">Metal-binding</keyword>
<evidence type="ECO:0000313" key="12">
    <source>
        <dbReference type="Proteomes" id="UP001202328"/>
    </source>
</evidence>
<reference evidence="11" key="1">
    <citation type="submission" date="2022-04" db="EMBL/GenBank/DDBJ databases">
        <title>A functionally conserved STORR gene fusion in Papaver species that diverged 16.8 million years ago.</title>
        <authorList>
            <person name="Catania T."/>
        </authorList>
    </citation>
    <scope>NUCLEOTIDE SEQUENCE</scope>
    <source>
        <strain evidence="11">S-188037</strain>
    </source>
</reference>
<feature type="region of interest" description="Disordered" evidence="8">
    <location>
        <begin position="1"/>
        <end position="57"/>
    </location>
</feature>
<evidence type="ECO:0000313" key="11">
    <source>
        <dbReference type="EMBL" id="KAI3871190.1"/>
    </source>
</evidence>
<sequence length="590" mass="65307">MSLSHLATTTISNPTISGNPLRKSTRNTSGSVRLSNRTPYTSCELNKQNQEPTQNGGIDRRNVLLGLGGVYGATATIANNAIGAPMVPPNLATCHPATDDETKLPVACCPPYSSATIVDFKPPSSSEPLRVRKAAHKYNSDDIAKFEAAIAAMKALPKDDPWSFGQQATIHCTFCNGAFDQVNSKNLLQIHGSWFFLPWHRYYLYFWEKILGKLIGDETFAIPFWNWDSPKGMYLPKMYQPSSSPLSDDTRNKDHYSSVIDYKYSMNDPNPSTPAQIDEVVTRNLAELDSIFKETLQLPALFMGKAQRGGEAAANAQGRNEGLHNVFHQWVGPLQKPYHNMGNFATAGKDPVFYGHHGNVDRMWDIYSKLRGQKVEFRDPDWLESSFIFYDENRQVVNVKVKDCLTPESLRYSYAPEPLAWTTIRRKYKKLQNAAQTRSAGDSLKLKPVSEFGSAPRNLTEPIQVLVQRPKTSRTKNEKADSVEVLFIDGIEVTHGSTARFDVYVAKPIEGLAGPHNGELAGSFVKVPHAHGGSGAHKNVSSLELGISTLLEEIDAESSQKLVVTLLPRNGDVVVGGVQIRLVDVDDDDL</sequence>
<evidence type="ECO:0000259" key="9">
    <source>
        <dbReference type="PROSITE" id="PS00497"/>
    </source>
</evidence>
<evidence type="ECO:0000256" key="8">
    <source>
        <dbReference type="SAM" id="MobiDB-lite"/>
    </source>
</evidence>
<keyword evidence="6" id="KW-0186">Copper</keyword>
<evidence type="ECO:0000256" key="5">
    <source>
        <dbReference type="ARBA" id="ARBA00023002"/>
    </source>
</evidence>
<name>A0AAD4X8X7_9MAGN</name>
<dbReference type="InterPro" id="IPR008922">
    <property type="entry name" value="Di-copper_centre_dom_sf"/>
</dbReference>
<dbReference type="PROSITE" id="PS00497">
    <property type="entry name" value="TYROSINASE_1"/>
    <property type="match status" value="1"/>
</dbReference>
<comment type="caution">
    <text evidence="11">The sequence shown here is derived from an EMBL/GenBank/DDBJ whole genome shotgun (WGS) entry which is preliminary data.</text>
</comment>
<keyword evidence="4" id="KW-0883">Thioether bond</keyword>
<dbReference type="PROSITE" id="PS00498">
    <property type="entry name" value="TYROSINASE_2"/>
    <property type="match status" value="1"/>
</dbReference>
<dbReference type="PANTHER" id="PTHR11474:SF76">
    <property type="entry name" value="SHKT DOMAIN-CONTAINING PROTEIN"/>
    <property type="match status" value="1"/>
</dbReference>
<dbReference type="InterPro" id="IPR002227">
    <property type="entry name" value="Tyrosinase_Cu-bd"/>
</dbReference>
<dbReference type="Pfam" id="PF00264">
    <property type="entry name" value="Tyrosinase"/>
    <property type="match status" value="1"/>
</dbReference>
<evidence type="ECO:0000256" key="3">
    <source>
        <dbReference type="ARBA" id="ARBA00022723"/>
    </source>
</evidence>
<dbReference type="PANTHER" id="PTHR11474">
    <property type="entry name" value="TYROSINASE FAMILY MEMBER"/>
    <property type="match status" value="1"/>
</dbReference>
<comment type="cofactor">
    <cofactor evidence="1">
        <name>Cu(2+)</name>
        <dbReference type="ChEBI" id="CHEBI:29036"/>
    </cofactor>
</comment>
<dbReference type="EMBL" id="JAJJMB010013076">
    <property type="protein sequence ID" value="KAI3871190.1"/>
    <property type="molecule type" value="Genomic_DNA"/>
</dbReference>
<feature type="domain" description="Tyrosinase copper-binding" evidence="10">
    <location>
        <begin position="350"/>
        <end position="361"/>
    </location>
</feature>
<organism evidence="11 12">
    <name type="scientific">Papaver atlanticum</name>
    <dbReference type="NCBI Taxonomy" id="357466"/>
    <lineage>
        <taxon>Eukaryota</taxon>
        <taxon>Viridiplantae</taxon>
        <taxon>Streptophyta</taxon>
        <taxon>Embryophyta</taxon>
        <taxon>Tracheophyta</taxon>
        <taxon>Spermatophyta</taxon>
        <taxon>Magnoliopsida</taxon>
        <taxon>Ranunculales</taxon>
        <taxon>Papaveraceae</taxon>
        <taxon>Papaveroideae</taxon>
        <taxon>Papaver</taxon>
    </lineage>
</organism>
<evidence type="ECO:0000256" key="2">
    <source>
        <dbReference type="ARBA" id="ARBA00009928"/>
    </source>
</evidence>
<feature type="compositionally biased region" description="Polar residues" evidence="8">
    <location>
        <begin position="26"/>
        <end position="56"/>
    </location>
</feature>
<comment type="similarity">
    <text evidence="2">Belongs to the tyrosinase family.</text>
</comment>
<feature type="compositionally biased region" description="Polar residues" evidence="8">
    <location>
        <begin position="1"/>
        <end position="18"/>
    </location>
</feature>
<dbReference type="Proteomes" id="UP001202328">
    <property type="component" value="Unassembled WGS sequence"/>
</dbReference>
<evidence type="ECO:0000256" key="1">
    <source>
        <dbReference type="ARBA" id="ARBA00001973"/>
    </source>
</evidence>
<dbReference type="GO" id="GO:0046872">
    <property type="term" value="F:metal ion binding"/>
    <property type="evidence" value="ECO:0007669"/>
    <property type="project" value="UniProtKB-KW"/>
</dbReference>
<gene>
    <name evidence="11" type="ORF">MKW98_015090</name>
</gene>
<keyword evidence="12" id="KW-1185">Reference proteome</keyword>
<dbReference type="SUPFAM" id="SSF48056">
    <property type="entry name" value="Di-copper centre-containing domain"/>
    <property type="match status" value="1"/>
</dbReference>
<dbReference type="PRINTS" id="PR00092">
    <property type="entry name" value="TYROSINASE"/>
</dbReference>
<keyword evidence="5" id="KW-0560">Oxidoreductase</keyword>
<accession>A0AAD4X8X7</accession>
<evidence type="ECO:0000256" key="7">
    <source>
        <dbReference type="ARBA" id="ARBA00023157"/>
    </source>
</evidence>
<dbReference type="Pfam" id="PF12142">
    <property type="entry name" value="PPO1_DWL"/>
    <property type="match status" value="1"/>
</dbReference>
<dbReference type="Gene3D" id="1.10.1280.10">
    <property type="entry name" value="Di-copper center containing domain from catechol oxidase"/>
    <property type="match status" value="1"/>
</dbReference>
<dbReference type="Pfam" id="PF12143">
    <property type="entry name" value="PPO1_KFDV"/>
    <property type="match status" value="1"/>
</dbReference>
<proteinExistence type="inferred from homology"/>
<dbReference type="InterPro" id="IPR022740">
    <property type="entry name" value="Polyphenol_oxidase_C"/>
</dbReference>
<dbReference type="InterPro" id="IPR050316">
    <property type="entry name" value="Tyrosinase/Hemocyanin"/>
</dbReference>
<evidence type="ECO:0000259" key="10">
    <source>
        <dbReference type="PROSITE" id="PS00498"/>
    </source>
</evidence>
<dbReference type="GO" id="GO:0004097">
    <property type="term" value="F:catechol oxidase activity"/>
    <property type="evidence" value="ECO:0007669"/>
    <property type="project" value="InterPro"/>
</dbReference>